<dbReference type="Proteomes" id="UP000039324">
    <property type="component" value="Unassembled WGS sequence"/>
</dbReference>
<geneLocation type="mitochondrion" evidence="4"/>
<feature type="transmembrane region" description="Helical" evidence="1">
    <location>
        <begin position="70"/>
        <end position="92"/>
    </location>
</feature>
<keyword evidence="5" id="KW-1185">Reference proteome</keyword>
<protein>
    <submittedName>
        <fullName evidence="3">Uncharacterized protein</fullName>
    </submittedName>
</protein>
<evidence type="ECO:0000313" key="3">
    <source>
        <dbReference type="EMBL" id="CEO96898.1"/>
    </source>
</evidence>
<feature type="chain" id="PRO_5035990695" evidence="2">
    <location>
        <begin position="21"/>
        <end position="154"/>
    </location>
</feature>
<evidence type="ECO:0000313" key="6">
    <source>
        <dbReference type="Proteomes" id="UP000290189"/>
    </source>
</evidence>
<keyword evidence="2" id="KW-0732">Signal</keyword>
<reference evidence="4 6" key="2">
    <citation type="submission" date="2018-03" db="EMBL/GenBank/DDBJ databases">
        <authorList>
            <person name="Fogelqvist J."/>
        </authorList>
    </citation>
    <scope>NUCLEOTIDE SEQUENCE [LARGE SCALE GENOMIC DNA]</scope>
</reference>
<proteinExistence type="predicted"/>
<dbReference type="AlphaFoldDB" id="A0A0G4INK9"/>
<dbReference type="EMBL" id="CDSF01000077">
    <property type="protein sequence ID" value="CEO96898.1"/>
    <property type="molecule type" value="Genomic_DNA"/>
</dbReference>
<evidence type="ECO:0000256" key="1">
    <source>
        <dbReference type="SAM" id="Phobius"/>
    </source>
</evidence>
<keyword evidence="4" id="KW-0496">Mitochondrion</keyword>
<evidence type="ECO:0000313" key="4">
    <source>
        <dbReference type="EMBL" id="SPR01854.1"/>
    </source>
</evidence>
<sequence>MSSTKFVVAFALMFIAVAYAAKEVKTVPVASAPGAMDRAKTVLSNTKDRVKNAVVGAKNYLVNEPAGKKIVKGVGAAAVVGGLGVAAVVAGADKIREKVGENRFTNGLVDAKNKVMGNKNDDKKEELKKTVKSSASSVAVGATAFAAAAFAVLA</sequence>
<dbReference type="EMBL" id="OVEO01000019">
    <property type="protein sequence ID" value="SPR01854.1"/>
    <property type="molecule type" value="Genomic_DNA"/>
</dbReference>
<keyword evidence="1" id="KW-0812">Transmembrane</keyword>
<gene>
    <name evidence="3" type="ORF">PBRA_005502</name>
    <name evidence="4" type="ORF">PLBR_LOCUS9069</name>
</gene>
<keyword evidence="1" id="KW-0472">Membrane</keyword>
<dbReference type="Proteomes" id="UP000290189">
    <property type="component" value="Unassembled WGS sequence"/>
</dbReference>
<organism evidence="3 5">
    <name type="scientific">Plasmodiophora brassicae</name>
    <name type="common">Clubroot disease agent</name>
    <dbReference type="NCBI Taxonomy" id="37360"/>
    <lineage>
        <taxon>Eukaryota</taxon>
        <taxon>Sar</taxon>
        <taxon>Rhizaria</taxon>
        <taxon>Endomyxa</taxon>
        <taxon>Phytomyxea</taxon>
        <taxon>Plasmodiophorida</taxon>
        <taxon>Plasmodiophoridae</taxon>
        <taxon>Plasmodiophora</taxon>
    </lineage>
</organism>
<feature type="transmembrane region" description="Helical" evidence="1">
    <location>
        <begin position="133"/>
        <end position="153"/>
    </location>
</feature>
<name>A0A0G4INK9_PLABS</name>
<evidence type="ECO:0000256" key="2">
    <source>
        <dbReference type="SAM" id="SignalP"/>
    </source>
</evidence>
<feature type="signal peptide" evidence="2">
    <location>
        <begin position="1"/>
        <end position="20"/>
    </location>
</feature>
<reference evidence="3 5" key="1">
    <citation type="submission" date="2015-02" db="EMBL/GenBank/DDBJ databases">
        <authorList>
            <person name="Chooi Y.-H."/>
        </authorList>
    </citation>
    <scope>NUCLEOTIDE SEQUENCE [LARGE SCALE GENOMIC DNA]</scope>
    <source>
        <strain evidence="3">E3</strain>
    </source>
</reference>
<keyword evidence="1" id="KW-1133">Transmembrane helix</keyword>
<evidence type="ECO:0000313" key="5">
    <source>
        <dbReference type="Proteomes" id="UP000039324"/>
    </source>
</evidence>
<accession>A0A0G4INK9</accession>